<evidence type="ECO:0000313" key="1">
    <source>
        <dbReference type="EMBL" id="DAF91648.1"/>
    </source>
</evidence>
<reference evidence="1" key="1">
    <citation type="journal article" date="2021" name="Proc. Natl. Acad. Sci. U.S.A.">
        <title>A Catalog of Tens of Thousands of Viruses from Human Metagenomes Reveals Hidden Associations with Chronic Diseases.</title>
        <authorList>
            <person name="Tisza M.J."/>
            <person name="Buck C.B."/>
        </authorList>
    </citation>
    <scope>NUCLEOTIDE SEQUENCE</scope>
    <source>
        <strain evidence="1">Ct8Cp41</strain>
    </source>
</reference>
<protein>
    <submittedName>
        <fullName evidence="1">Minor capsid protein</fullName>
    </submittedName>
</protein>
<accession>A0A8S5UB03</accession>
<sequence>MISVKVDVKIDAAKFAQRADRAKEVLANEAMKDTDQFVPALTGSLAGRARVQGDTIVYPGPYARFLWEGKVLVDPDTGSPWARPGATKVANGKSLVFTKAMHGQAQSHWFDASKATNLPNWVKKYKEAILNG</sequence>
<organism evidence="1">
    <name type="scientific">Siphoviridae sp. ct8Cp41</name>
    <dbReference type="NCBI Taxonomy" id="2825358"/>
    <lineage>
        <taxon>Viruses</taxon>
        <taxon>Duplodnaviria</taxon>
        <taxon>Heunggongvirae</taxon>
        <taxon>Uroviricota</taxon>
        <taxon>Caudoviricetes</taxon>
    </lineage>
</organism>
<dbReference type="InterPro" id="IPR021080">
    <property type="entry name" value="Minor_capsid_protein"/>
</dbReference>
<name>A0A8S5UB03_9CAUD</name>
<dbReference type="EMBL" id="BK016059">
    <property type="protein sequence ID" value="DAF91648.1"/>
    <property type="molecule type" value="Genomic_DNA"/>
</dbReference>
<proteinExistence type="predicted"/>
<dbReference type="Pfam" id="PF11114">
    <property type="entry name" value="Minor_capsid_2"/>
    <property type="match status" value="1"/>
</dbReference>